<evidence type="ECO:0000313" key="2">
    <source>
        <dbReference type="EMBL" id="ANY76688.1"/>
    </source>
</evidence>
<dbReference type="EMBL" id="CP016809">
    <property type="protein sequence ID" value="ANY76688.1"/>
    <property type="molecule type" value="Genomic_DNA"/>
</dbReference>
<feature type="transmembrane region" description="Helical" evidence="1">
    <location>
        <begin position="47"/>
        <end position="68"/>
    </location>
</feature>
<dbReference type="AlphaFoldDB" id="A0A1B2E9N7"/>
<organism evidence="2">
    <name type="scientific">Paenibacillus ihbetae</name>
    <dbReference type="NCBI Taxonomy" id="1870820"/>
    <lineage>
        <taxon>Bacteria</taxon>
        <taxon>Bacillati</taxon>
        <taxon>Bacillota</taxon>
        <taxon>Bacilli</taxon>
        <taxon>Bacillales</taxon>
        <taxon>Paenibacillaceae</taxon>
        <taxon>Paenibacillus</taxon>
    </lineage>
</organism>
<evidence type="ECO:0000256" key="1">
    <source>
        <dbReference type="SAM" id="Phobius"/>
    </source>
</evidence>
<keyword evidence="1" id="KW-1133">Transmembrane helix</keyword>
<proteinExistence type="predicted"/>
<accession>A0A1B2E9N7</accession>
<feature type="transmembrane region" description="Helical" evidence="1">
    <location>
        <begin position="80"/>
        <end position="102"/>
    </location>
</feature>
<sequence length="136" mass="15014">MKIKNYYCLIAGVLAILFAVTHAWNGQSVVLPPLLVNDLALNARITFTYIWHIITAENLAFGIVFIILSFQSEKSKIRFAALILASLLLIRLMVILGVTAFYDASTLANTLIDSIAILIYAAFIILGTRIKKKSKG</sequence>
<feature type="transmembrane region" description="Helical" evidence="1">
    <location>
        <begin position="108"/>
        <end position="126"/>
    </location>
</feature>
<name>A0A1B2E9N7_9BACL</name>
<gene>
    <name evidence="2" type="ORF">BBD41_22840</name>
</gene>
<reference evidence="2" key="1">
    <citation type="submission" date="2016-08" db="EMBL/GenBank/DDBJ databases">
        <title>Complete Genome Seqeunce of Paenibacillus sp. nov. IHBB 9852 from high altitute lake of Indian trans-Himalayas.</title>
        <authorList>
            <person name="Kiran S."/>
            <person name="Swarnkar M.K."/>
            <person name="Rana A."/>
            <person name="Tewari R."/>
            <person name="Gulati A."/>
        </authorList>
    </citation>
    <scope>NUCLEOTIDE SEQUENCE [LARGE SCALE GENOMIC DNA]</scope>
    <source>
        <strain evidence="2">IHBB 9852</strain>
    </source>
</reference>
<protein>
    <recommendedName>
        <fullName evidence="3">DUF4345 domain-containing protein</fullName>
    </recommendedName>
</protein>
<keyword evidence="1" id="KW-0812">Transmembrane</keyword>
<evidence type="ECO:0008006" key="3">
    <source>
        <dbReference type="Google" id="ProtNLM"/>
    </source>
</evidence>
<keyword evidence="1" id="KW-0472">Membrane</keyword>
<dbReference type="KEGG" id="pib:BBD41_22840"/>